<comment type="caution">
    <text evidence="6">The sequence shown here is derived from an EMBL/GenBank/DDBJ whole genome shotgun (WGS) entry which is preliminary data.</text>
</comment>
<accession>A0ABQ5QYP3</accession>
<evidence type="ECO:0000256" key="1">
    <source>
        <dbReference type="ARBA" id="ARBA00022603"/>
    </source>
</evidence>
<evidence type="ECO:0000256" key="2">
    <source>
        <dbReference type="ARBA" id="ARBA00022679"/>
    </source>
</evidence>
<evidence type="ECO:0000256" key="3">
    <source>
        <dbReference type="ARBA" id="ARBA00022691"/>
    </source>
</evidence>
<dbReference type="Gene3D" id="1.10.287.1350">
    <property type="match status" value="1"/>
</dbReference>
<name>A0ABQ5QYP3_9ACTN</name>
<dbReference type="InterPro" id="IPR036390">
    <property type="entry name" value="WH_DNA-bd_sf"/>
</dbReference>
<proteinExistence type="predicted"/>
<dbReference type="Gene3D" id="3.40.50.150">
    <property type="entry name" value="Vaccinia Virus protein VP39"/>
    <property type="match status" value="1"/>
</dbReference>
<organism evidence="6 7">
    <name type="scientific">Phytohabitans aurantiacus</name>
    <dbReference type="NCBI Taxonomy" id="3016789"/>
    <lineage>
        <taxon>Bacteria</taxon>
        <taxon>Bacillati</taxon>
        <taxon>Actinomycetota</taxon>
        <taxon>Actinomycetes</taxon>
        <taxon>Micromonosporales</taxon>
        <taxon>Micromonosporaceae</taxon>
    </lineage>
</organism>
<gene>
    <name evidence="6" type="ORF">Pa4123_45790</name>
</gene>
<dbReference type="Pfam" id="PF00891">
    <property type="entry name" value="Methyltransf_2"/>
    <property type="match status" value="1"/>
</dbReference>
<dbReference type="Gene3D" id="1.10.10.10">
    <property type="entry name" value="Winged helix-like DNA-binding domain superfamily/Winged helix DNA-binding domain"/>
    <property type="match status" value="1"/>
</dbReference>
<keyword evidence="2" id="KW-0808">Transferase</keyword>
<evidence type="ECO:0000313" key="6">
    <source>
        <dbReference type="EMBL" id="GLH99304.1"/>
    </source>
</evidence>
<dbReference type="PANTHER" id="PTHR43712:SF2">
    <property type="entry name" value="O-METHYLTRANSFERASE CICE"/>
    <property type="match status" value="1"/>
</dbReference>
<dbReference type="EMBL" id="BSDI01000022">
    <property type="protein sequence ID" value="GLH99304.1"/>
    <property type="molecule type" value="Genomic_DNA"/>
</dbReference>
<dbReference type="Proteomes" id="UP001144280">
    <property type="component" value="Unassembled WGS sequence"/>
</dbReference>
<dbReference type="InterPro" id="IPR036388">
    <property type="entry name" value="WH-like_DNA-bd_sf"/>
</dbReference>
<protein>
    <submittedName>
        <fullName evidence="6">O-methyltransferase</fullName>
    </submittedName>
</protein>
<dbReference type="CDD" id="cd02440">
    <property type="entry name" value="AdoMet_MTases"/>
    <property type="match status" value="1"/>
</dbReference>
<dbReference type="Pfam" id="PF08100">
    <property type="entry name" value="Dimerisation"/>
    <property type="match status" value="1"/>
</dbReference>
<dbReference type="RefSeq" id="WP_281898866.1">
    <property type="nucleotide sequence ID" value="NZ_BSDI01000022.1"/>
</dbReference>
<dbReference type="PANTHER" id="PTHR43712">
    <property type="entry name" value="PUTATIVE (AFU_ORTHOLOGUE AFUA_4G14580)-RELATED"/>
    <property type="match status" value="1"/>
</dbReference>
<dbReference type="InterPro" id="IPR012967">
    <property type="entry name" value="COMT_dimerisation"/>
</dbReference>
<keyword evidence="1" id="KW-0489">Methyltransferase</keyword>
<keyword evidence="7" id="KW-1185">Reference proteome</keyword>
<evidence type="ECO:0000313" key="7">
    <source>
        <dbReference type="Proteomes" id="UP001144280"/>
    </source>
</evidence>
<evidence type="ECO:0000259" key="5">
    <source>
        <dbReference type="Pfam" id="PF08100"/>
    </source>
</evidence>
<feature type="domain" description="O-methyltransferase C-terminal" evidence="4">
    <location>
        <begin position="121"/>
        <end position="310"/>
    </location>
</feature>
<dbReference type="SUPFAM" id="SSF46785">
    <property type="entry name" value="Winged helix' DNA-binding domain"/>
    <property type="match status" value="1"/>
</dbReference>
<dbReference type="SUPFAM" id="SSF53335">
    <property type="entry name" value="S-adenosyl-L-methionine-dependent methyltransferases"/>
    <property type="match status" value="1"/>
</dbReference>
<dbReference type="InterPro" id="IPR001077">
    <property type="entry name" value="COMT_C"/>
</dbReference>
<evidence type="ECO:0000259" key="4">
    <source>
        <dbReference type="Pfam" id="PF00891"/>
    </source>
</evidence>
<dbReference type="InterPro" id="IPR029063">
    <property type="entry name" value="SAM-dependent_MTases_sf"/>
</dbReference>
<dbReference type="PROSITE" id="PS51683">
    <property type="entry name" value="SAM_OMT_II"/>
    <property type="match status" value="1"/>
</dbReference>
<feature type="domain" description="O-methyltransferase dimerisation" evidence="5">
    <location>
        <begin position="19"/>
        <end position="89"/>
    </location>
</feature>
<reference evidence="6" key="1">
    <citation type="submission" date="2022-12" db="EMBL/GenBank/DDBJ databases">
        <title>New Phytohabitans aurantiacus sp. RD004123 nov., an actinomycete isolated from soil.</title>
        <authorList>
            <person name="Triningsih D.W."/>
            <person name="Harunari E."/>
            <person name="Igarashi Y."/>
        </authorList>
    </citation>
    <scope>NUCLEOTIDE SEQUENCE</scope>
    <source>
        <strain evidence="6">RD004123</strain>
    </source>
</reference>
<keyword evidence="3" id="KW-0949">S-adenosyl-L-methionine</keyword>
<dbReference type="InterPro" id="IPR016461">
    <property type="entry name" value="COMT-like"/>
</dbReference>
<sequence>MTGRPAEAGIADPIKTMLTGSMFTHVGYALAVLGVADVLGDKTLHTKQIAEATEAHPDALLQLMRTGAGLGLFIEAPPRFFALTDAGQRMRKDVPESRYGSFIRSVERNGPLLAEIMHTARTGRPAWEKVHGGGIFNRPDDAYKLQLHDSPQLKAILAGYDMSEVRTVVDVAGGHGNLISYLLDLHPHMRGVLFEQPPAIRLAKETMAAEVARRCSFVEGSFFDSAPEGGDLYLITRALHNWNDDDVVTILSTIRAAMPPTARLLVAERLVDGGDPDPMNLFLSMLMTLLNGGRERSEEEYRDLIEQAGFTVVGVRYPEPQPGVPSESVLEATPK</sequence>